<dbReference type="InterPro" id="IPR038595">
    <property type="entry name" value="LOR_sf"/>
</dbReference>
<dbReference type="Gene3D" id="2.40.160.200">
    <property type="entry name" value="LURP1-related"/>
    <property type="match status" value="1"/>
</dbReference>
<dbReference type="PANTHER" id="PTHR44981:SF2">
    <property type="entry name" value="PERICENTRIN-LIKE PROTEIN, ISOFORM F"/>
    <property type="match status" value="1"/>
</dbReference>
<accession>A0A813QC24</accession>
<comment type="subcellular location">
    <subcellularLocation>
        <location evidence="1">Cytoplasm</location>
        <location evidence="1">Cytoskeleton</location>
        <location evidence="1">Microtubule organizing center</location>
        <location evidence="1">Centrosome</location>
    </subcellularLocation>
</comment>
<dbReference type="InterPro" id="IPR025659">
    <property type="entry name" value="Tubby-like_C"/>
</dbReference>
<dbReference type="Pfam" id="PF04525">
    <property type="entry name" value="LOR"/>
    <property type="match status" value="1"/>
</dbReference>
<comment type="caution">
    <text evidence="9">The sequence shown here is derived from an EMBL/GenBank/DDBJ whole genome shotgun (WGS) entry which is preliminary data.</text>
</comment>
<feature type="domain" description="Pericentrin/AKAP-450 centrosomal targeting" evidence="8">
    <location>
        <begin position="291"/>
        <end position="382"/>
    </location>
</feature>
<dbReference type="AlphaFoldDB" id="A0A813QC24"/>
<name>A0A813QC24_ADIRI</name>
<evidence type="ECO:0000313" key="9">
    <source>
        <dbReference type="EMBL" id="CAF0765162.1"/>
    </source>
</evidence>
<dbReference type="EMBL" id="CAJNOR010000034">
    <property type="protein sequence ID" value="CAF0765162.1"/>
    <property type="molecule type" value="Genomic_DNA"/>
</dbReference>
<evidence type="ECO:0000256" key="2">
    <source>
        <dbReference type="ARBA" id="ARBA00005437"/>
    </source>
</evidence>
<gene>
    <name evidence="9" type="ORF">XAT740_LOCUS1149</name>
</gene>
<dbReference type="GO" id="GO:0007165">
    <property type="term" value="P:signal transduction"/>
    <property type="evidence" value="ECO:0007669"/>
    <property type="project" value="InterPro"/>
</dbReference>
<organism evidence="9 10">
    <name type="scientific">Adineta ricciae</name>
    <name type="common">Rotifer</name>
    <dbReference type="NCBI Taxonomy" id="249248"/>
    <lineage>
        <taxon>Eukaryota</taxon>
        <taxon>Metazoa</taxon>
        <taxon>Spiralia</taxon>
        <taxon>Gnathifera</taxon>
        <taxon>Rotifera</taxon>
        <taxon>Eurotatoria</taxon>
        <taxon>Bdelloidea</taxon>
        <taxon>Adinetida</taxon>
        <taxon>Adinetidae</taxon>
        <taxon>Adineta</taxon>
    </lineage>
</organism>
<evidence type="ECO:0000256" key="3">
    <source>
        <dbReference type="ARBA" id="ARBA00022490"/>
    </source>
</evidence>
<dbReference type="GO" id="GO:0005737">
    <property type="term" value="C:cytoplasm"/>
    <property type="evidence" value="ECO:0007669"/>
    <property type="project" value="UniProtKB-ARBA"/>
</dbReference>
<dbReference type="Pfam" id="PF10495">
    <property type="entry name" value="PACT_coil_coil"/>
    <property type="match status" value="1"/>
</dbReference>
<dbReference type="SUPFAM" id="SSF54518">
    <property type="entry name" value="Tubby C-terminal domain-like"/>
    <property type="match status" value="1"/>
</dbReference>
<sequence>MNHYEIPRQPPSISLMLTLEKNSSQITLPTQQKQVDKMTTSSTPRPQSQNATPIDWKSRYDTLQAEHKLECERIRLYYEQQLQERVIEVKTRLQREYEQQISDYRTRLIEQQRLTDNLSSSSLGLDRSYGDQVREQVRLAEELDRIDDERRQTLMKHATNNDELQHLVNKLHTEGVHVLTLSELLALRLNGINIQTTGDSVESLQKLHEENVHLRTLIANMSKNEHADQLIKDLANVFRCEQERRLVEVRQHPNFDFLEQDIHTMGEYQREALDKFFSQDRLSTSKKYYLKYLRCENYRKALIYQKRYLLILLTGYADTEAYALNEIRRLTGDIRANAYSHQYQFDRMKSIRKQSYHRRLFDPRFRFRCYVRAVIVTIPMARLLIQLFALQCVLLAAVHGLFGKSSVKNAIKYQLQQKVLTLGSSYTVKDDKGNSVYKIGFKQLGLGKHLQLTDVSGQKEYYAIKHILNPLGLAKYEIRQNNQVVADVKRKMNLLGGKKFSVKSKFGEYKIEGNFRSREFKIKKDKRLVATISKKFFSIGDKYGVKIEYGQDQPFILALAIVIDEVAHG</sequence>
<dbReference type="PANTHER" id="PTHR44981">
    <property type="entry name" value="PERICENTRIN-LIKE PROTEIN, ISOFORM F"/>
    <property type="match status" value="1"/>
</dbReference>
<dbReference type="GO" id="GO:0060090">
    <property type="term" value="F:molecular adaptor activity"/>
    <property type="evidence" value="ECO:0007669"/>
    <property type="project" value="InterPro"/>
</dbReference>
<comment type="similarity">
    <text evidence="2">Belongs to the LOR family.</text>
</comment>
<dbReference type="InterPro" id="IPR007612">
    <property type="entry name" value="LOR"/>
</dbReference>
<keyword evidence="3" id="KW-0963">Cytoplasm</keyword>
<protein>
    <recommendedName>
        <fullName evidence="8">Pericentrin/AKAP-450 centrosomal targeting domain-containing protein</fullName>
    </recommendedName>
</protein>
<keyword evidence="5" id="KW-0175">Coiled coil</keyword>
<evidence type="ECO:0000256" key="1">
    <source>
        <dbReference type="ARBA" id="ARBA00004300"/>
    </source>
</evidence>
<evidence type="ECO:0000256" key="7">
    <source>
        <dbReference type="SAM" id="MobiDB-lite"/>
    </source>
</evidence>
<evidence type="ECO:0000256" key="6">
    <source>
        <dbReference type="ARBA" id="ARBA00023212"/>
    </source>
</evidence>
<feature type="region of interest" description="Disordered" evidence="7">
    <location>
        <begin position="25"/>
        <end position="53"/>
    </location>
</feature>
<evidence type="ECO:0000313" key="10">
    <source>
        <dbReference type="Proteomes" id="UP000663828"/>
    </source>
</evidence>
<keyword evidence="6" id="KW-0206">Cytoskeleton</keyword>
<reference evidence="9" key="1">
    <citation type="submission" date="2021-02" db="EMBL/GenBank/DDBJ databases">
        <authorList>
            <person name="Nowell W R."/>
        </authorList>
    </citation>
    <scope>NUCLEOTIDE SEQUENCE</scope>
</reference>
<dbReference type="InterPro" id="IPR019528">
    <property type="entry name" value="PACT_domain"/>
</dbReference>
<keyword evidence="4" id="KW-0597">Phosphoprotein</keyword>
<proteinExistence type="inferred from homology"/>
<dbReference type="InterPro" id="IPR028745">
    <property type="entry name" value="AKAP9/Pericentrin"/>
</dbReference>
<dbReference type="Proteomes" id="UP000663828">
    <property type="component" value="Unassembled WGS sequence"/>
</dbReference>
<evidence type="ECO:0000256" key="4">
    <source>
        <dbReference type="ARBA" id="ARBA00022553"/>
    </source>
</evidence>
<feature type="compositionally biased region" description="Polar residues" evidence="7">
    <location>
        <begin position="25"/>
        <end position="52"/>
    </location>
</feature>
<keyword evidence="10" id="KW-1185">Reference proteome</keyword>
<evidence type="ECO:0000256" key="5">
    <source>
        <dbReference type="ARBA" id="ARBA00023054"/>
    </source>
</evidence>
<dbReference type="GO" id="GO:0005813">
    <property type="term" value="C:centrosome"/>
    <property type="evidence" value="ECO:0007669"/>
    <property type="project" value="UniProtKB-SubCell"/>
</dbReference>
<evidence type="ECO:0000259" key="8">
    <source>
        <dbReference type="Pfam" id="PF10495"/>
    </source>
</evidence>